<dbReference type="PANTHER" id="PTHR13408:SF0">
    <property type="entry name" value="DNA-DIRECTED RNA POLYMERASE III SUBUNIT RPC4"/>
    <property type="match status" value="1"/>
</dbReference>
<sequence>MSSTPNGSSSKPIRTPPLPRGILGRSGTPLLPGTRLPSLRGPRDLTLTGSPHVAKRTFAPKVDAPRKTPSCRDDEGPGKGRSSEGGRGGSHHGGRGQRRGRGGGPPDRGSRFIQTQGSTFSQGIEGTKTAGLPKWNRPESVPAERPKHQAPSKSSQTAEEKLQDEKKLEALLRSDFVDDRPSDGSWLGPTTLPLAGAPAPDPVPECKPAVAGDGRIIKQEPQDRPDLGSSAAPCAALQRLSLADLCTDPNMPETGQLLFFQLPDSLPGLQVAVQPTQKGAPGTHIVKMEEQAHDGRTKLRHFPEGYIGKLQVMKSGRVRLVLGSVALTVDMGTNLTFHQELMSLRATQDGADISILGQVLYKLICLPDVEQLLQSADAQDS</sequence>
<organism evidence="6">
    <name type="scientific">Amblyomma maculatum</name>
    <name type="common">Gulf Coast tick</name>
    <dbReference type="NCBI Taxonomy" id="34609"/>
    <lineage>
        <taxon>Eukaryota</taxon>
        <taxon>Metazoa</taxon>
        <taxon>Ecdysozoa</taxon>
        <taxon>Arthropoda</taxon>
        <taxon>Chelicerata</taxon>
        <taxon>Arachnida</taxon>
        <taxon>Acari</taxon>
        <taxon>Parasitiformes</taxon>
        <taxon>Ixodida</taxon>
        <taxon>Ixodoidea</taxon>
        <taxon>Ixodidae</taxon>
        <taxon>Amblyomminae</taxon>
        <taxon>Amblyomma</taxon>
    </lineage>
</organism>
<dbReference type="EMBL" id="JO843012">
    <property type="protein sequence ID" value="AEO34629.1"/>
    <property type="molecule type" value="mRNA"/>
</dbReference>
<feature type="compositionally biased region" description="Polar residues" evidence="5">
    <location>
        <begin position="1"/>
        <end position="12"/>
    </location>
</feature>
<dbReference type="PANTHER" id="PTHR13408">
    <property type="entry name" value="DNA-DIRECTED RNA POLYMERASE III"/>
    <property type="match status" value="1"/>
</dbReference>
<evidence type="ECO:0000256" key="5">
    <source>
        <dbReference type="SAM" id="MobiDB-lite"/>
    </source>
</evidence>
<evidence type="ECO:0000313" key="6">
    <source>
        <dbReference type="EMBL" id="AEO34629.1"/>
    </source>
</evidence>
<evidence type="ECO:0008006" key="7">
    <source>
        <dbReference type="Google" id="ProtNLM"/>
    </source>
</evidence>
<evidence type="ECO:0000256" key="2">
    <source>
        <dbReference type="ARBA" id="ARBA00022478"/>
    </source>
</evidence>
<feature type="region of interest" description="Disordered" evidence="5">
    <location>
        <begin position="1"/>
        <end position="166"/>
    </location>
</feature>
<name>G3MMB1_AMBMU</name>
<feature type="compositionally biased region" description="Basic and acidic residues" evidence="5">
    <location>
        <begin position="63"/>
        <end position="84"/>
    </location>
</feature>
<evidence type="ECO:0000256" key="3">
    <source>
        <dbReference type="ARBA" id="ARBA00023163"/>
    </source>
</evidence>
<dbReference type="GO" id="GO:0005666">
    <property type="term" value="C:RNA polymerase III complex"/>
    <property type="evidence" value="ECO:0007669"/>
    <property type="project" value="InterPro"/>
</dbReference>
<comment type="subcellular location">
    <subcellularLocation>
        <location evidence="1">Nucleus</location>
    </subcellularLocation>
</comment>
<accession>G3MMB1</accession>
<feature type="compositionally biased region" description="Basic residues" evidence="5">
    <location>
        <begin position="89"/>
        <end position="101"/>
    </location>
</feature>
<protein>
    <recommendedName>
        <fullName evidence="7">DNA-directed RNA polymerase III subunit RPC4</fullName>
    </recommendedName>
</protein>
<feature type="compositionally biased region" description="Polar residues" evidence="5">
    <location>
        <begin position="112"/>
        <end position="124"/>
    </location>
</feature>
<keyword evidence="3" id="KW-0804">Transcription</keyword>
<dbReference type="GO" id="GO:0042797">
    <property type="term" value="P:tRNA transcription by RNA polymerase III"/>
    <property type="evidence" value="ECO:0007669"/>
    <property type="project" value="TreeGrafter"/>
</dbReference>
<keyword evidence="2" id="KW-0240">DNA-directed RNA polymerase</keyword>
<dbReference type="InterPro" id="IPR007811">
    <property type="entry name" value="RPC4"/>
</dbReference>
<dbReference type="GO" id="GO:0003677">
    <property type="term" value="F:DNA binding"/>
    <property type="evidence" value="ECO:0007669"/>
    <property type="project" value="InterPro"/>
</dbReference>
<evidence type="ECO:0000256" key="4">
    <source>
        <dbReference type="ARBA" id="ARBA00023242"/>
    </source>
</evidence>
<keyword evidence="4" id="KW-0539">Nucleus</keyword>
<evidence type="ECO:0000256" key="1">
    <source>
        <dbReference type="ARBA" id="ARBA00004123"/>
    </source>
</evidence>
<proteinExistence type="evidence at transcript level"/>
<dbReference type="AlphaFoldDB" id="G3MMB1"/>
<dbReference type="Pfam" id="PF05132">
    <property type="entry name" value="RNA_pol_Rpc4"/>
    <property type="match status" value="1"/>
</dbReference>
<reference evidence="6" key="1">
    <citation type="journal article" date="2011" name="PLoS ONE">
        <title>A deep insight into the sialotranscriptome of the gulf coast tick, Amblyomma maculatum.</title>
        <authorList>
            <person name="Karim S."/>
            <person name="Singh P."/>
            <person name="Ribeiro J.M."/>
        </authorList>
    </citation>
    <scope>NUCLEOTIDE SEQUENCE</scope>
    <source>
        <tissue evidence="6">Salivary gland</tissue>
    </source>
</reference>